<comment type="caution">
    <text evidence="2">The sequence shown here is derived from an EMBL/GenBank/DDBJ whole genome shotgun (WGS) entry which is preliminary data.</text>
</comment>
<dbReference type="EMBL" id="AVOT02004720">
    <property type="protein sequence ID" value="MBW0477172.1"/>
    <property type="molecule type" value="Genomic_DNA"/>
</dbReference>
<evidence type="ECO:0000313" key="2">
    <source>
        <dbReference type="EMBL" id="MBW0477172.1"/>
    </source>
</evidence>
<name>A0A9Q3C4W9_9BASI</name>
<dbReference type="Proteomes" id="UP000765509">
    <property type="component" value="Unassembled WGS sequence"/>
</dbReference>
<dbReference type="AlphaFoldDB" id="A0A9Q3C4W9"/>
<dbReference type="OrthoDB" id="2595244at2759"/>
<protein>
    <recommendedName>
        <fullName evidence="1">Integrase zinc-binding domain-containing protein</fullName>
    </recommendedName>
</protein>
<accession>A0A9Q3C4W9</accession>
<dbReference type="SUPFAM" id="SSF53098">
    <property type="entry name" value="Ribonuclease H-like"/>
    <property type="match status" value="1"/>
</dbReference>
<dbReference type="GO" id="GO:0003676">
    <property type="term" value="F:nucleic acid binding"/>
    <property type="evidence" value="ECO:0007669"/>
    <property type="project" value="InterPro"/>
</dbReference>
<dbReference type="Pfam" id="PF17921">
    <property type="entry name" value="Integrase_H2C2"/>
    <property type="match status" value="2"/>
</dbReference>
<organism evidence="2 3">
    <name type="scientific">Austropuccinia psidii MF-1</name>
    <dbReference type="NCBI Taxonomy" id="1389203"/>
    <lineage>
        <taxon>Eukaryota</taxon>
        <taxon>Fungi</taxon>
        <taxon>Dikarya</taxon>
        <taxon>Basidiomycota</taxon>
        <taxon>Pucciniomycotina</taxon>
        <taxon>Pucciniomycetes</taxon>
        <taxon>Pucciniales</taxon>
        <taxon>Sphaerophragmiaceae</taxon>
        <taxon>Austropuccinia</taxon>
    </lineage>
</organism>
<dbReference type="InterPro" id="IPR041588">
    <property type="entry name" value="Integrase_H2C2"/>
</dbReference>
<evidence type="ECO:0000313" key="3">
    <source>
        <dbReference type="Proteomes" id="UP000765509"/>
    </source>
</evidence>
<dbReference type="InterPro" id="IPR036397">
    <property type="entry name" value="RNaseH_sf"/>
</dbReference>
<gene>
    <name evidence="2" type="ORF">O181_016887</name>
</gene>
<dbReference type="InterPro" id="IPR052160">
    <property type="entry name" value="Gypsy_RT_Integrase-like"/>
</dbReference>
<dbReference type="Gene3D" id="1.10.340.70">
    <property type="match status" value="2"/>
</dbReference>
<dbReference type="Gene3D" id="3.30.420.10">
    <property type="entry name" value="Ribonuclease H-like superfamily/Ribonuclease H"/>
    <property type="match status" value="1"/>
</dbReference>
<dbReference type="PANTHER" id="PTHR47266">
    <property type="entry name" value="ENDONUCLEASE-RELATED"/>
    <property type="match status" value="1"/>
</dbReference>
<reference evidence="2" key="1">
    <citation type="submission" date="2021-03" db="EMBL/GenBank/DDBJ databases">
        <title>Draft genome sequence of rust myrtle Austropuccinia psidii MF-1, a brazilian biotype.</title>
        <authorList>
            <person name="Quecine M.C."/>
            <person name="Pachon D.M.R."/>
            <person name="Bonatelli M.L."/>
            <person name="Correr F.H."/>
            <person name="Franceschini L.M."/>
            <person name="Leite T.F."/>
            <person name="Margarido G.R.A."/>
            <person name="Almeida C.A."/>
            <person name="Ferrarezi J.A."/>
            <person name="Labate C.A."/>
        </authorList>
    </citation>
    <scope>NUCLEOTIDE SEQUENCE</scope>
    <source>
        <strain evidence="2">MF-1</strain>
    </source>
</reference>
<keyword evidence="3" id="KW-1185">Reference proteome</keyword>
<sequence>MLRWPDLEAQLEEPWLRDYKDNKSFLMDVLLYHIEKHNSAITIIDRDHISLILHQCHDCPYMGHMSEYRTKERVANTAWWPKWEPELIEYINTCERCQKENGKHGNKYGLLQRIEERKQAWETINMDWVEGLVPAGKENFNSCLIIVDRLRNSMRFLPCHKEDTAMHTSLLFWNNITSTSYHPQTDRLAERMNQTIEDILRRFCAYGLKCKEHEGYTQDWATLLPAAQLAYNTIQHFTTGKTPALVEKAWHPLFPVDELKNDLLTIHPTAKDFHEMWKRACDIAVKIFTKHEDYQWKHAQVARTGISVRGTLHTSALTIIDRDHISLILQECHDCPYMGHMSEDRTKERVASTAWWPKWEQELSEYINTCERCQKANRKHGNKYGLLQHIEEYKHPWETINMDWVTGLVPGGKENFNS</sequence>
<dbReference type="InterPro" id="IPR012337">
    <property type="entry name" value="RNaseH-like_sf"/>
</dbReference>
<proteinExistence type="predicted"/>
<evidence type="ECO:0000259" key="1">
    <source>
        <dbReference type="Pfam" id="PF17921"/>
    </source>
</evidence>
<feature type="domain" description="Integrase zinc-binding" evidence="1">
    <location>
        <begin position="321"/>
        <end position="378"/>
    </location>
</feature>
<feature type="domain" description="Integrase zinc-binding" evidence="1">
    <location>
        <begin position="45"/>
        <end position="101"/>
    </location>
</feature>